<reference evidence="1 2" key="1">
    <citation type="submission" date="2022-11" db="EMBL/GenBank/DDBJ databases">
        <title>Viruses from the air-sea interface of a natural surface slick.</title>
        <authorList>
            <person name="Rahlff J."/>
            <person name="Holmfeldt K."/>
        </authorList>
    </citation>
    <scope>NUCLEOTIDE SEQUENCE [LARGE SCALE GENOMIC DNA]</scope>
    <source>
        <strain evidence="1 2">SMS4</strain>
    </source>
</reference>
<dbReference type="Proteomes" id="UP001231109">
    <property type="component" value="Unassembled WGS sequence"/>
</dbReference>
<gene>
    <name evidence="1" type="ORF">ORJ04_20025</name>
</gene>
<proteinExistence type="predicted"/>
<dbReference type="EMBL" id="JAPJDZ010000117">
    <property type="protein sequence ID" value="MDP5138240.1"/>
    <property type="molecule type" value="Genomic_DNA"/>
</dbReference>
<dbReference type="RefSeq" id="WP_305977389.1">
    <property type="nucleotide sequence ID" value="NZ_JAPJDZ010000117.1"/>
</dbReference>
<evidence type="ECO:0000313" key="2">
    <source>
        <dbReference type="Proteomes" id="UP001231109"/>
    </source>
</evidence>
<sequence>MEIDNKLTLYGAILLKNINVSSSTMFEEIVGVFAKELYTKNGEHEAFNRSGTVQTPVS</sequence>
<comment type="caution">
    <text evidence="1">The sequence shown here is derived from an EMBL/GenBank/DDBJ whole genome shotgun (WGS) entry which is preliminary data.</text>
</comment>
<keyword evidence="2" id="KW-1185">Reference proteome</keyword>
<organism evidence="1 2">
    <name type="scientific">Rheinheimera baltica</name>
    <dbReference type="NCBI Taxonomy" id="67576"/>
    <lineage>
        <taxon>Bacteria</taxon>
        <taxon>Pseudomonadati</taxon>
        <taxon>Pseudomonadota</taxon>
        <taxon>Gammaproteobacteria</taxon>
        <taxon>Chromatiales</taxon>
        <taxon>Chromatiaceae</taxon>
        <taxon>Rheinheimera</taxon>
    </lineage>
</organism>
<evidence type="ECO:0000313" key="1">
    <source>
        <dbReference type="EMBL" id="MDP5138240.1"/>
    </source>
</evidence>
<accession>A0ABT9I5F5</accession>
<name>A0ABT9I5F5_9GAMM</name>
<protein>
    <submittedName>
        <fullName evidence="1">Uncharacterized protein</fullName>
    </submittedName>
</protein>